<evidence type="ECO:0000259" key="2">
    <source>
        <dbReference type="Pfam" id="PF26348"/>
    </source>
</evidence>
<dbReference type="InterPro" id="IPR003615">
    <property type="entry name" value="HNH_nuc"/>
</dbReference>
<dbReference type="Pfam" id="PF13391">
    <property type="entry name" value="HNH_2"/>
    <property type="match status" value="1"/>
</dbReference>
<dbReference type="InterPro" id="IPR058712">
    <property type="entry name" value="SRA_ScoMcrA"/>
</dbReference>
<comment type="caution">
    <text evidence="3">The sequence shown here is derived from an EMBL/GenBank/DDBJ whole genome shotgun (WGS) entry which is preliminary data.</text>
</comment>
<gene>
    <name evidence="3" type="ORF">ACFFN0_02645</name>
</gene>
<organism evidence="3 4">
    <name type="scientific">Ornithinimicrobium kibberense</name>
    <dbReference type="NCBI Taxonomy" id="282060"/>
    <lineage>
        <taxon>Bacteria</taxon>
        <taxon>Bacillati</taxon>
        <taxon>Actinomycetota</taxon>
        <taxon>Actinomycetes</taxon>
        <taxon>Micrococcales</taxon>
        <taxon>Ornithinimicrobiaceae</taxon>
        <taxon>Ornithinimicrobium</taxon>
    </lineage>
</organism>
<evidence type="ECO:0000313" key="4">
    <source>
        <dbReference type="Proteomes" id="UP001589613"/>
    </source>
</evidence>
<dbReference type="EMBL" id="JBHMAX010000005">
    <property type="protein sequence ID" value="MFB9730938.1"/>
    <property type="molecule type" value="Genomic_DNA"/>
</dbReference>
<dbReference type="GO" id="GO:0004519">
    <property type="term" value="F:endonuclease activity"/>
    <property type="evidence" value="ECO:0007669"/>
    <property type="project" value="UniProtKB-KW"/>
</dbReference>
<keyword evidence="3" id="KW-0255">Endonuclease</keyword>
<evidence type="ECO:0000313" key="3">
    <source>
        <dbReference type="EMBL" id="MFB9730938.1"/>
    </source>
</evidence>
<protein>
    <submittedName>
        <fullName evidence="3">HNH endonuclease</fullName>
    </submittedName>
</protein>
<name>A0ABV5UZF8_9MICO</name>
<dbReference type="Proteomes" id="UP001589613">
    <property type="component" value="Unassembled WGS sequence"/>
</dbReference>
<dbReference type="Pfam" id="PF26348">
    <property type="entry name" value="SRA_ScoMcrA"/>
    <property type="match status" value="1"/>
</dbReference>
<feature type="domain" description="HNH nuclease" evidence="1">
    <location>
        <begin position="350"/>
        <end position="399"/>
    </location>
</feature>
<keyword evidence="3" id="KW-0378">Hydrolase</keyword>
<proteinExistence type="predicted"/>
<sequence length="462" mass="51852">MAAEWELEIGDLTNRRDVMKRYGGSRFGGIEPSNRTPNVLIYSDPQQGTQHGYNYDGWDPDTASPVYYYTGEGQRGDQNPESKGNGAILRHLEAGRTLRLFEAAGPNRGGGKPQLYVGEFHIDPADPWRFREAPDRDGQLRQVVVFKLVAIDAARSRTVSQAGVVSIPMEIEVDFDERKLREVALRWLEQRTDGGRQALSFEDLRDFDGGFQLANPAVELWQPTGFSATFSVRDEENVSRDEAPLDGLRISPSTDVQLDSLVAADEQRLPLIWFQSIGGSRYLPIYPLYVAARDGGSFLLSPDETFGRLPEAPESALEVVMKRYVLAETKRRLHQPVFRAHILRAYERRCTVCALRHVELLDAAHIIPDSEELGVPAVPNGMAMCKLHHSAYDSYLLGVTPDLTVEIAPRIMLEVDGPTLKYGLQGRHGQRLMALPASRIEWPDPELLTQRYEQFRAHTEAG</sequence>
<feature type="domain" description="ScoMcrA-like SRA" evidence="2">
    <location>
        <begin position="13"/>
        <end position="155"/>
    </location>
</feature>
<accession>A0ABV5UZF8</accession>
<keyword evidence="3" id="KW-0540">Nuclease</keyword>
<keyword evidence="4" id="KW-1185">Reference proteome</keyword>
<evidence type="ECO:0000259" key="1">
    <source>
        <dbReference type="Pfam" id="PF13391"/>
    </source>
</evidence>
<dbReference type="RefSeq" id="WP_202876680.1">
    <property type="nucleotide sequence ID" value="NZ_JBHMAX010000005.1"/>
</dbReference>
<reference evidence="3 4" key="1">
    <citation type="submission" date="2024-09" db="EMBL/GenBank/DDBJ databases">
        <authorList>
            <person name="Sun Q."/>
            <person name="Mori K."/>
        </authorList>
    </citation>
    <scope>NUCLEOTIDE SEQUENCE [LARGE SCALE GENOMIC DNA]</scope>
    <source>
        <strain evidence="3 4">JCM 12763</strain>
    </source>
</reference>